<dbReference type="OrthoDB" id="2057603at2"/>
<proteinExistence type="predicted"/>
<dbReference type="EMBL" id="FOQD01000016">
    <property type="protein sequence ID" value="SFJ19162.1"/>
    <property type="molecule type" value="Genomic_DNA"/>
</dbReference>
<sequence length="116" mass="13067">MKIQITRDSVCAADDVDAPHTEAISVPDSSTLEECVDFVCKSFQLPCIQGGKATWLITAGKRLAIIAQEWREPRFFQGIEFQTTDLTIAGNKLKIHFTYLAQHDPEVVFDILSRLR</sequence>
<reference evidence="2" key="1">
    <citation type="submission" date="2016-10" db="EMBL/GenBank/DDBJ databases">
        <authorList>
            <person name="Varghese N."/>
            <person name="Submissions S."/>
        </authorList>
    </citation>
    <scope>NUCLEOTIDE SEQUENCE [LARGE SCALE GENOMIC DNA]</scope>
    <source>
        <strain evidence="2">DSM 26348</strain>
    </source>
</reference>
<evidence type="ECO:0000313" key="2">
    <source>
        <dbReference type="Proteomes" id="UP000199518"/>
    </source>
</evidence>
<dbReference type="Proteomes" id="UP000199518">
    <property type="component" value="Unassembled WGS sequence"/>
</dbReference>
<dbReference type="AlphaFoldDB" id="A0A1I3PCG2"/>
<accession>A0A1I3PCG2</accession>
<gene>
    <name evidence="1" type="ORF">SAMN05421753_116106</name>
</gene>
<evidence type="ECO:0000313" key="1">
    <source>
        <dbReference type="EMBL" id="SFJ19162.1"/>
    </source>
</evidence>
<name>A0A1I3PCG2_9PLAN</name>
<keyword evidence="2" id="KW-1185">Reference proteome</keyword>
<protein>
    <submittedName>
        <fullName evidence="1">Uncharacterized protein</fullName>
    </submittedName>
</protein>
<organism evidence="1 2">
    <name type="scientific">Planctomicrobium piriforme</name>
    <dbReference type="NCBI Taxonomy" id="1576369"/>
    <lineage>
        <taxon>Bacteria</taxon>
        <taxon>Pseudomonadati</taxon>
        <taxon>Planctomycetota</taxon>
        <taxon>Planctomycetia</taxon>
        <taxon>Planctomycetales</taxon>
        <taxon>Planctomycetaceae</taxon>
        <taxon>Planctomicrobium</taxon>
    </lineage>
</organism>
<dbReference type="RefSeq" id="WP_092054043.1">
    <property type="nucleotide sequence ID" value="NZ_FOQD01000016.1"/>
</dbReference>